<dbReference type="AlphaFoldDB" id="A0A7U2I6H4"/>
<dbReference type="VEuPathDB" id="FungiDB:JI435_422110"/>
<evidence type="ECO:0000313" key="1">
    <source>
        <dbReference type="EMBL" id="QRD05166.1"/>
    </source>
</evidence>
<protein>
    <submittedName>
        <fullName evidence="1">Uncharacterized protein</fullName>
    </submittedName>
</protein>
<dbReference type="Proteomes" id="UP000663193">
    <property type="component" value="Chromosome 18"/>
</dbReference>
<name>A0A7U2I6H4_PHANO</name>
<dbReference type="EMBL" id="CP069040">
    <property type="protein sequence ID" value="QRD05166.1"/>
    <property type="molecule type" value="Genomic_DNA"/>
</dbReference>
<gene>
    <name evidence="1" type="ORF">JI435_422110</name>
</gene>
<evidence type="ECO:0000313" key="2">
    <source>
        <dbReference type="Proteomes" id="UP000663193"/>
    </source>
</evidence>
<sequence length="105" mass="11518">MHRNDGSCSSENTACIVHRLGKDKVPCIRRLDLYNATACIKASGAGIIHVHGSTVFMIRSVHSVSRLQNRGVGSPIWPMINGQIHHPRPFSTVPQWCSVSSTVDK</sequence>
<accession>A0A7U2I6H4</accession>
<organism evidence="1 2">
    <name type="scientific">Phaeosphaeria nodorum (strain SN15 / ATCC MYA-4574 / FGSC 10173)</name>
    <name type="common">Glume blotch fungus</name>
    <name type="synonym">Parastagonospora nodorum</name>
    <dbReference type="NCBI Taxonomy" id="321614"/>
    <lineage>
        <taxon>Eukaryota</taxon>
        <taxon>Fungi</taxon>
        <taxon>Dikarya</taxon>
        <taxon>Ascomycota</taxon>
        <taxon>Pezizomycotina</taxon>
        <taxon>Dothideomycetes</taxon>
        <taxon>Pleosporomycetidae</taxon>
        <taxon>Pleosporales</taxon>
        <taxon>Pleosporineae</taxon>
        <taxon>Phaeosphaeriaceae</taxon>
        <taxon>Parastagonospora</taxon>
    </lineage>
</organism>
<proteinExistence type="predicted"/>
<reference evidence="2" key="1">
    <citation type="journal article" date="2021" name="BMC Genomics">
        <title>Chromosome-level genome assembly and manually-curated proteome of model necrotroph Parastagonospora nodorum Sn15 reveals a genome-wide trove of candidate effector homologs, and redundancy of virulence-related functions within an accessory chromosome.</title>
        <authorList>
            <person name="Bertazzoni S."/>
            <person name="Jones D.A.B."/>
            <person name="Phan H.T."/>
            <person name="Tan K.-C."/>
            <person name="Hane J.K."/>
        </authorList>
    </citation>
    <scope>NUCLEOTIDE SEQUENCE [LARGE SCALE GENOMIC DNA]</scope>
    <source>
        <strain evidence="2">SN15 / ATCC MYA-4574 / FGSC 10173)</strain>
    </source>
</reference>
<keyword evidence="2" id="KW-1185">Reference proteome</keyword>